<evidence type="ECO:0000313" key="2">
    <source>
        <dbReference type="EMBL" id="RXR17218.1"/>
    </source>
</evidence>
<protein>
    <submittedName>
        <fullName evidence="2">Uncharacterized protein</fullName>
    </submittedName>
</protein>
<dbReference type="EMBL" id="SBKO01000005">
    <property type="protein sequence ID" value="RXR17218.1"/>
    <property type="molecule type" value="Genomic_DNA"/>
</dbReference>
<organism evidence="2 3">
    <name type="scientific">Flavobacterium amnicola</name>
    <dbReference type="NCBI Taxonomy" id="2506422"/>
    <lineage>
        <taxon>Bacteria</taxon>
        <taxon>Pseudomonadati</taxon>
        <taxon>Bacteroidota</taxon>
        <taxon>Flavobacteriia</taxon>
        <taxon>Flavobacteriales</taxon>
        <taxon>Flavobacteriaceae</taxon>
        <taxon>Flavobacterium</taxon>
    </lineage>
</organism>
<gene>
    <name evidence="2" type="ORF">EQG63_10520</name>
</gene>
<dbReference type="Proteomes" id="UP000290283">
    <property type="component" value="Unassembled WGS sequence"/>
</dbReference>
<reference evidence="3" key="1">
    <citation type="submission" date="2019-01" db="EMBL/GenBank/DDBJ databases">
        <title>Cytophagaceae bacterium strain CAR-16.</title>
        <authorList>
            <person name="Chen W.-M."/>
        </authorList>
    </citation>
    <scope>NUCLEOTIDE SEQUENCE [LARGE SCALE GENOMIC DNA]</scope>
    <source>
        <strain evidence="3">LLJ-11</strain>
    </source>
</reference>
<dbReference type="AlphaFoldDB" id="A0A4Q1K393"/>
<dbReference type="RefSeq" id="WP_129436336.1">
    <property type="nucleotide sequence ID" value="NZ_SBKO01000005.1"/>
</dbReference>
<keyword evidence="1" id="KW-1133">Transmembrane helix</keyword>
<keyword evidence="1" id="KW-0472">Membrane</keyword>
<proteinExistence type="predicted"/>
<evidence type="ECO:0000256" key="1">
    <source>
        <dbReference type="SAM" id="Phobius"/>
    </source>
</evidence>
<dbReference type="OrthoDB" id="794917at2"/>
<feature type="transmembrane region" description="Helical" evidence="1">
    <location>
        <begin position="40"/>
        <end position="57"/>
    </location>
</feature>
<evidence type="ECO:0000313" key="3">
    <source>
        <dbReference type="Proteomes" id="UP000290283"/>
    </source>
</evidence>
<keyword evidence="3" id="KW-1185">Reference proteome</keyword>
<comment type="caution">
    <text evidence="2">The sequence shown here is derived from an EMBL/GenBank/DDBJ whole genome shotgun (WGS) entry which is preliminary data.</text>
</comment>
<feature type="transmembrane region" description="Helical" evidence="1">
    <location>
        <begin position="152"/>
        <end position="170"/>
    </location>
</feature>
<name>A0A4Q1K393_9FLAO</name>
<sequence length="197" mass="23223">MKEFNNLQEIWKQQQQTTLPDVSQIITKAKKDRTQYSNKVFFQIATLVLVLPVLFWVGSTINFKMSTTYIGLLLMALCVTAFSLVRLSQMITLRKIDLTQKPSLTLNQLEKYYAFQQIVSTKISLAYFIVLNIAFVFYFIEVMQPMSTGLKAFVLFLYVGWMLFAYFYLGKKQKQKEYDRIQEMIDAIKQMEDQYEK</sequence>
<feature type="transmembrane region" description="Helical" evidence="1">
    <location>
        <begin position="69"/>
        <end position="87"/>
    </location>
</feature>
<accession>A0A4Q1K393</accession>
<feature type="transmembrane region" description="Helical" evidence="1">
    <location>
        <begin position="123"/>
        <end position="140"/>
    </location>
</feature>
<keyword evidence="1" id="KW-0812">Transmembrane</keyword>